<feature type="domain" description="Peptidase M28" evidence="2">
    <location>
        <begin position="233"/>
        <end position="403"/>
    </location>
</feature>
<dbReference type="Pfam" id="PF04389">
    <property type="entry name" value="Peptidase_M28"/>
    <property type="match status" value="1"/>
</dbReference>
<feature type="transmembrane region" description="Helical" evidence="1">
    <location>
        <begin position="178"/>
        <end position="201"/>
    </location>
</feature>
<reference evidence="3" key="1">
    <citation type="journal article" date="2015" name="Nature">
        <title>Complex archaea that bridge the gap between prokaryotes and eukaryotes.</title>
        <authorList>
            <person name="Spang A."/>
            <person name="Saw J.H."/>
            <person name="Jorgensen S.L."/>
            <person name="Zaremba-Niedzwiedzka K."/>
            <person name="Martijn J."/>
            <person name="Lind A.E."/>
            <person name="van Eijk R."/>
            <person name="Schleper C."/>
            <person name="Guy L."/>
            <person name="Ettema T.J."/>
        </authorList>
    </citation>
    <scope>NUCLEOTIDE SEQUENCE</scope>
</reference>
<keyword evidence="1" id="KW-0812">Transmembrane</keyword>
<dbReference type="AlphaFoldDB" id="A0A0F9QCH9"/>
<keyword evidence="1" id="KW-1133">Transmembrane helix</keyword>
<dbReference type="EMBL" id="LAZR01005084">
    <property type="protein sequence ID" value="KKN02988.1"/>
    <property type="molecule type" value="Genomic_DNA"/>
</dbReference>
<dbReference type="InterPro" id="IPR045175">
    <property type="entry name" value="M28_fam"/>
</dbReference>
<dbReference type="InterPro" id="IPR007484">
    <property type="entry name" value="Peptidase_M28"/>
</dbReference>
<evidence type="ECO:0000256" key="1">
    <source>
        <dbReference type="SAM" id="Phobius"/>
    </source>
</evidence>
<name>A0A0F9QCH9_9ZZZZ</name>
<sequence length="421" mass="48323">MKVGNSEREITFDTEKLYNYVKTFSFPRLAGTEGEEKAVELTIDCFKNIGFTESQIHKESFEFSDFYSTTLMKLIMVITLTFSLFILLFVYISLYLTIFIVGAMTIFVFLIIKGLKHPEDPGFWGEYYGSTISATNVYVKIPAKILPEEKAGNIIISAHLDSKSQTFKTFWRIFFYRIWLYGGIFLGGFLVLLFIRTFTIIKISLLFVRTGIWIFTIIVAISNIFLMSINTHNKSSGSLDNATGMSVVFELSKYFKKYKLNNFNTWFCQFSAEELGTMGSRFFVNNHEENFVKGRIFQINLEMISCASQKKNQIEYLNSYGVLPRKKIAPLLCKYLDKAAHDENIKIKGFHISIGAHTDSVPFHLRGYDSIDLVTRDAGKYTHTKLDTPDRVDPKVLRDACLIVKHTILSLDKDFDVLCKS</sequence>
<dbReference type="PANTHER" id="PTHR12147:SF26">
    <property type="entry name" value="PEPTIDASE M28 DOMAIN-CONTAINING PROTEIN"/>
    <property type="match status" value="1"/>
</dbReference>
<feature type="transmembrane region" description="Helical" evidence="1">
    <location>
        <begin position="207"/>
        <end position="226"/>
    </location>
</feature>
<dbReference type="Gene3D" id="3.40.630.10">
    <property type="entry name" value="Zn peptidases"/>
    <property type="match status" value="1"/>
</dbReference>
<organism evidence="3">
    <name type="scientific">marine sediment metagenome</name>
    <dbReference type="NCBI Taxonomy" id="412755"/>
    <lineage>
        <taxon>unclassified sequences</taxon>
        <taxon>metagenomes</taxon>
        <taxon>ecological metagenomes</taxon>
    </lineage>
</organism>
<gene>
    <name evidence="3" type="ORF">LCGC14_1112180</name>
</gene>
<protein>
    <recommendedName>
        <fullName evidence="2">Peptidase M28 domain-containing protein</fullName>
    </recommendedName>
</protein>
<dbReference type="GO" id="GO:0006508">
    <property type="term" value="P:proteolysis"/>
    <property type="evidence" value="ECO:0007669"/>
    <property type="project" value="InterPro"/>
</dbReference>
<feature type="transmembrane region" description="Helical" evidence="1">
    <location>
        <begin position="98"/>
        <end position="115"/>
    </location>
</feature>
<evidence type="ECO:0000259" key="2">
    <source>
        <dbReference type="Pfam" id="PF04389"/>
    </source>
</evidence>
<dbReference type="SUPFAM" id="SSF53187">
    <property type="entry name" value="Zn-dependent exopeptidases"/>
    <property type="match status" value="1"/>
</dbReference>
<accession>A0A0F9QCH9</accession>
<evidence type="ECO:0000313" key="3">
    <source>
        <dbReference type="EMBL" id="KKN02988.1"/>
    </source>
</evidence>
<dbReference type="GO" id="GO:0008235">
    <property type="term" value="F:metalloexopeptidase activity"/>
    <property type="evidence" value="ECO:0007669"/>
    <property type="project" value="InterPro"/>
</dbReference>
<keyword evidence="1" id="KW-0472">Membrane</keyword>
<dbReference type="PANTHER" id="PTHR12147">
    <property type="entry name" value="METALLOPEPTIDASE M28 FAMILY MEMBER"/>
    <property type="match status" value="1"/>
</dbReference>
<feature type="transmembrane region" description="Helical" evidence="1">
    <location>
        <begin position="74"/>
        <end position="92"/>
    </location>
</feature>
<comment type="caution">
    <text evidence="3">The sequence shown here is derived from an EMBL/GenBank/DDBJ whole genome shotgun (WGS) entry which is preliminary data.</text>
</comment>
<proteinExistence type="predicted"/>